<gene>
    <name evidence="2" type="primary">bolA</name>
    <name evidence="2" type="ORF">LYB30171_01504</name>
</gene>
<protein>
    <submittedName>
        <fullName evidence="2">DNA-binding transcriptional regulator BolA</fullName>
    </submittedName>
</protein>
<dbReference type="Pfam" id="PF01722">
    <property type="entry name" value="BolA"/>
    <property type="match status" value="1"/>
</dbReference>
<evidence type="ECO:0000313" key="2">
    <source>
        <dbReference type="EMBL" id="CAG4973689.1"/>
    </source>
</evidence>
<dbReference type="EMBL" id="OU015430">
    <property type="protein sequence ID" value="CAG4973689.1"/>
    <property type="molecule type" value="Genomic_DNA"/>
</dbReference>
<reference evidence="2 3" key="1">
    <citation type="submission" date="2021-04" db="EMBL/GenBank/DDBJ databases">
        <authorList>
            <person name="Rodrigo-Torres L."/>
            <person name="Arahal R. D."/>
            <person name="Lucena T."/>
        </authorList>
    </citation>
    <scope>NUCLEOTIDE SEQUENCE [LARGE SCALE GENOMIC DNA]</scope>
    <source>
        <strain evidence="2 3">CECT 30171</strain>
    </source>
</reference>
<dbReference type="SUPFAM" id="SSF82657">
    <property type="entry name" value="BolA-like"/>
    <property type="match status" value="1"/>
</dbReference>
<dbReference type="PANTHER" id="PTHR46230:SF7">
    <property type="entry name" value="BOLA-LIKE PROTEIN 1"/>
    <property type="match status" value="1"/>
</dbReference>
<name>A0ABM8UFV9_9GAMM</name>
<dbReference type="InterPro" id="IPR036065">
    <property type="entry name" value="BolA-like_sf"/>
</dbReference>
<proteinExistence type="inferred from homology"/>
<dbReference type="GO" id="GO:0003677">
    <property type="term" value="F:DNA binding"/>
    <property type="evidence" value="ECO:0007669"/>
    <property type="project" value="UniProtKB-KW"/>
</dbReference>
<evidence type="ECO:0000313" key="3">
    <source>
        <dbReference type="Proteomes" id="UP000680116"/>
    </source>
</evidence>
<dbReference type="PIRSF" id="PIRSF003113">
    <property type="entry name" value="BolA"/>
    <property type="match status" value="1"/>
</dbReference>
<dbReference type="Proteomes" id="UP000680116">
    <property type="component" value="Chromosome"/>
</dbReference>
<dbReference type="InterPro" id="IPR002634">
    <property type="entry name" value="BolA"/>
</dbReference>
<keyword evidence="2" id="KW-0238">DNA-binding</keyword>
<comment type="similarity">
    <text evidence="1">Belongs to the BolA/IbaG family.</text>
</comment>
<keyword evidence="3" id="KW-1185">Reference proteome</keyword>
<dbReference type="Gene3D" id="3.30.300.90">
    <property type="entry name" value="BolA-like"/>
    <property type="match status" value="1"/>
</dbReference>
<accession>A0ABM8UFV9</accession>
<organism evidence="2 3">
    <name type="scientific">Novilysobacter luteus</name>
    <dbReference type="NCBI Taxonomy" id="2822368"/>
    <lineage>
        <taxon>Bacteria</taxon>
        <taxon>Pseudomonadati</taxon>
        <taxon>Pseudomonadota</taxon>
        <taxon>Gammaproteobacteria</taxon>
        <taxon>Lysobacterales</taxon>
        <taxon>Lysobacteraceae</taxon>
        <taxon>Novilysobacter</taxon>
    </lineage>
</organism>
<evidence type="ECO:0000256" key="1">
    <source>
        <dbReference type="RuleBase" id="RU003860"/>
    </source>
</evidence>
<sequence>MGQATTGPLPREQRVAAIRAAIEAALGPVSLDVVDDSARHAGHAGARDGRGHFNVDVVSAAFDGLGPIARHRAVYAAVGGLMETDIHALAIRARTPAEASA</sequence>
<dbReference type="PANTHER" id="PTHR46230">
    <property type="match status" value="1"/>
</dbReference>